<keyword evidence="3" id="KW-0807">Transducer</keyword>
<sequence>MQGIEQFSNETSSIFDVVEEIAVKTNLLAFNAGVEASRAGEPARDSRSLRRRLGSLLID</sequence>
<feature type="domain" description="Methyl-accepting transducer" evidence="4">
    <location>
        <begin position="1"/>
        <end position="59"/>
    </location>
</feature>
<evidence type="ECO:0000259" key="4">
    <source>
        <dbReference type="PROSITE" id="PS50111"/>
    </source>
</evidence>
<dbReference type="PANTHER" id="PTHR43531:SF11">
    <property type="entry name" value="METHYL-ACCEPTING CHEMOTAXIS PROTEIN 3"/>
    <property type="match status" value="1"/>
</dbReference>
<protein>
    <submittedName>
        <fullName evidence="5">Methyl-accepting chemotaxis protein</fullName>
    </submittedName>
</protein>
<evidence type="ECO:0000313" key="5">
    <source>
        <dbReference type="EMBL" id="MBB4277719.1"/>
    </source>
</evidence>
<evidence type="ECO:0000256" key="3">
    <source>
        <dbReference type="PROSITE-ProRule" id="PRU00284"/>
    </source>
</evidence>
<dbReference type="InterPro" id="IPR051310">
    <property type="entry name" value="MCP_chemotaxis"/>
</dbReference>
<organism evidence="5 6">
    <name type="scientific">Rhizobium mongolense</name>
    <dbReference type="NCBI Taxonomy" id="57676"/>
    <lineage>
        <taxon>Bacteria</taxon>
        <taxon>Pseudomonadati</taxon>
        <taxon>Pseudomonadota</taxon>
        <taxon>Alphaproteobacteria</taxon>
        <taxon>Hyphomicrobiales</taxon>
        <taxon>Rhizobiaceae</taxon>
        <taxon>Rhizobium/Agrobacterium group</taxon>
        <taxon>Rhizobium</taxon>
    </lineage>
</organism>
<evidence type="ECO:0000256" key="1">
    <source>
        <dbReference type="ARBA" id="ARBA00022500"/>
    </source>
</evidence>
<proteinExistence type="inferred from homology"/>
<dbReference type="PANTHER" id="PTHR43531">
    <property type="entry name" value="PROTEIN ICFG"/>
    <property type="match status" value="1"/>
</dbReference>
<name>A0A7W6RS92_9HYPH</name>
<dbReference type="EMBL" id="JACIGM010000014">
    <property type="protein sequence ID" value="MBB4277719.1"/>
    <property type="molecule type" value="Genomic_DNA"/>
</dbReference>
<keyword evidence="1" id="KW-0145">Chemotaxis</keyword>
<accession>A0A7W6RS92</accession>
<comment type="caution">
    <text evidence="5">The sequence shown here is derived from an EMBL/GenBank/DDBJ whole genome shotgun (WGS) entry which is preliminary data.</text>
</comment>
<dbReference type="PROSITE" id="PS50111">
    <property type="entry name" value="CHEMOTAXIS_TRANSDUC_2"/>
    <property type="match status" value="1"/>
</dbReference>
<dbReference type="GO" id="GO:0006935">
    <property type="term" value="P:chemotaxis"/>
    <property type="evidence" value="ECO:0007669"/>
    <property type="project" value="UniProtKB-KW"/>
</dbReference>
<evidence type="ECO:0000256" key="2">
    <source>
        <dbReference type="ARBA" id="ARBA00029447"/>
    </source>
</evidence>
<dbReference type="SUPFAM" id="SSF58104">
    <property type="entry name" value="Methyl-accepting chemotaxis protein (MCP) signaling domain"/>
    <property type="match status" value="1"/>
</dbReference>
<dbReference type="AlphaFoldDB" id="A0A7W6RS92"/>
<dbReference type="Proteomes" id="UP000533641">
    <property type="component" value="Unassembled WGS sequence"/>
</dbReference>
<dbReference type="Gene3D" id="1.10.287.950">
    <property type="entry name" value="Methyl-accepting chemotaxis protein"/>
    <property type="match status" value="1"/>
</dbReference>
<dbReference type="GO" id="GO:0007165">
    <property type="term" value="P:signal transduction"/>
    <property type="evidence" value="ECO:0007669"/>
    <property type="project" value="UniProtKB-KW"/>
</dbReference>
<dbReference type="InterPro" id="IPR004089">
    <property type="entry name" value="MCPsignal_dom"/>
</dbReference>
<comment type="similarity">
    <text evidence="2">Belongs to the methyl-accepting chemotaxis (MCP) protein family.</text>
</comment>
<gene>
    <name evidence="5" type="ORF">GGE12_005528</name>
</gene>
<dbReference type="GO" id="GO:0016020">
    <property type="term" value="C:membrane"/>
    <property type="evidence" value="ECO:0007669"/>
    <property type="project" value="InterPro"/>
</dbReference>
<reference evidence="5 6" key="1">
    <citation type="submission" date="2020-08" db="EMBL/GenBank/DDBJ databases">
        <title>Genomic Encyclopedia of Type Strains, Phase IV (KMG-V): Genome sequencing to study the core and pangenomes of soil and plant-associated prokaryotes.</title>
        <authorList>
            <person name="Whitman W."/>
        </authorList>
    </citation>
    <scope>NUCLEOTIDE SEQUENCE [LARGE SCALE GENOMIC DNA]</scope>
    <source>
        <strain evidence="5 6">SEMIA 402</strain>
    </source>
</reference>
<dbReference type="Pfam" id="PF00015">
    <property type="entry name" value="MCPsignal"/>
    <property type="match status" value="1"/>
</dbReference>
<evidence type="ECO:0000313" key="6">
    <source>
        <dbReference type="Proteomes" id="UP000533641"/>
    </source>
</evidence>